<name>A0AAN7UMR9_9PEZI</name>
<keyword evidence="2" id="KW-0472">Membrane</keyword>
<keyword evidence="2" id="KW-0812">Transmembrane</keyword>
<proteinExistence type="predicted"/>
<evidence type="ECO:0000313" key="3">
    <source>
        <dbReference type="EMBL" id="KAK5631722.1"/>
    </source>
</evidence>
<evidence type="ECO:0000256" key="2">
    <source>
        <dbReference type="SAM" id="Phobius"/>
    </source>
</evidence>
<dbReference type="CDD" id="cd14688">
    <property type="entry name" value="bZIP_YAP"/>
    <property type="match status" value="1"/>
</dbReference>
<dbReference type="Proteomes" id="UP001305414">
    <property type="component" value="Unassembled WGS sequence"/>
</dbReference>
<dbReference type="EMBL" id="JAWHQM010000021">
    <property type="protein sequence ID" value="KAK5631722.1"/>
    <property type="molecule type" value="Genomic_DNA"/>
</dbReference>
<feature type="compositionally biased region" description="Basic and acidic residues" evidence="1">
    <location>
        <begin position="134"/>
        <end position="143"/>
    </location>
</feature>
<feature type="region of interest" description="Disordered" evidence="1">
    <location>
        <begin position="116"/>
        <end position="149"/>
    </location>
</feature>
<keyword evidence="2" id="KW-1133">Transmembrane helix</keyword>
<comment type="caution">
    <text evidence="3">The sequence shown here is derived from an EMBL/GenBank/DDBJ whole genome shotgun (WGS) entry which is preliminary data.</text>
</comment>
<organism evidence="3 4">
    <name type="scientific">Xylaria bambusicola</name>
    <dbReference type="NCBI Taxonomy" id="326684"/>
    <lineage>
        <taxon>Eukaryota</taxon>
        <taxon>Fungi</taxon>
        <taxon>Dikarya</taxon>
        <taxon>Ascomycota</taxon>
        <taxon>Pezizomycotina</taxon>
        <taxon>Sordariomycetes</taxon>
        <taxon>Xylariomycetidae</taxon>
        <taxon>Xylariales</taxon>
        <taxon>Xylariaceae</taxon>
        <taxon>Xylaria</taxon>
    </lineage>
</organism>
<accession>A0AAN7UMR9</accession>
<reference evidence="3 4" key="1">
    <citation type="submission" date="2023-10" db="EMBL/GenBank/DDBJ databases">
        <title>Draft genome sequence of Xylaria bambusicola isolate GMP-LS, the root and basal stem rot pathogen of sugarcane in Indonesia.</title>
        <authorList>
            <person name="Selvaraj P."/>
            <person name="Muralishankar V."/>
            <person name="Muruganantham S."/>
            <person name="Sp S."/>
            <person name="Haryani S."/>
            <person name="Lau K.J.X."/>
            <person name="Naqvi N.I."/>
        </authorList>
    </citation>
    <scope>NUCLEOTIDE SEQUENCE [LARGE SCALE GENOMIC DNA]</scope>
    <source>
        <strain evidence="3">GMP-LS</strain>
    </source>
</reference>
<protein>
    <submittedName>
        <fullName evidence="3">Uncharacterized protein</fullName>
    </submittedName>
</protein>
<evidence type="ECO:0000256" key="1">
    <source>
        <dbReference type="SAM" id="MobiDB-lite"/>
    </source>
</evidence>
<gene>
    <name evidence="3" type="ORF">RRF57_007436</name>
</gene>
<evidence type="ECO:0000313" key="4">
    <source>
        <dbReference type="Proteomes" id="UP001305414"/>
    </source>
</evidence>
<feature type="transmembrane region" description="Helical" evidence="2">
    <location>
        <begin position="41"/>
        <end position="60"/>
    </location>
</feature>
<dbReference type="AlphaFoldDB" id="A0AAN7UMR9"/>
<keyword evidence="4" id="KW-1185">Reference proteome</keyword>
<sequence>MATPTQACDRQATGGLIEEDWRNIQDARERKKVQNRIAQRSYRALLFLVFPWLILIRILGKRTQRNLQILENMFKAAKTSDFFPSAEQCTTNVDSPFSPWDQPVSLYGESYNSRQNDSHAGFGGSSNICRRQKKPEAGEKSTEDINDVSNPFEDVFDMNDFLPDSGHGDALWHFRESVVENEAREIPETEHRCRPCLEDQNKQPICCHDTGSHDTFAALSPPEVFLNVLLMPHGMKMC</sequence>